<accession>A0A367ZSD2</accession>
<evidence type="ECO:0000313" key="3">
    <source>
        <dbReference type="Proteomes" id="UP000252355"/>
    </source>
</evidence>
<reference evidence="2 3" key="1">
    <citation type="submission" date="2018-05" db="EMBL/GenBank/DDBJ databases">
        <title>A metagenomic window into the 2 km-deep terrestrial subsurface aquifer revealed taxonomically and functionally diverse microbial community comprising novel uncultured bacterial lineages.</title>
        <authorList>
            <person name="Kadnikov V.V."/>
            <person name="Mardanov A.V."/>
            <person name="Beletsky A.V."/>
            <person name="Banks D."/>
            <person name="Pimenov N.V."/>
            <person name="Frank Y.A."/>
            <person name="Karnachuk O.V."/>
            <person name="Ravin N.V."/>
        </authorList>
    </citation>
    <scope>NUCLEOTIDE SEQUENCE [LARGE SCALE GENOMIC DNA]</scope>
    <source>
        <strain evidence="2">BY5</strain>
    </source>
</reference>
<organism evidence="2 3">
    <name type="scientific">Candidatus Ozemobacter sibiricus</name>
    <dbReference type="NCBI Taxonomy" id="2268124"/>
    <lineage>
        <taxon>Bacteria</taxon>
        <taxon>Candidatus Ozemobacteria</taxon>
        <taxon>Candidatus Ozemobacterales</taxon>
        <taxon>Candidatus Ozemobacteraceae</taxon>
        <taxon>Candidatus Ozemobacter</taxon>
    </lineage>
</organism>
<name>A0A367ZSD2_9BACT</name>
<evidence type="ECO:0000313" key="2">
    <source>
        <dbReference type="EMBL" id="RCK81053.1"/>
    </source>
</evidence>
<evidence type="ECO:0000256" key="1">
    <source>
        <dbReference type="SAM" id="MobiDB-lite"/>
    </source>
</evidence>
<comment type="caution">
    <text evidence="2">The sequence shown here is derived from an EMBL/GenBank/DDBJ whole genome shotgun (WGS) entry which is preliminary data.</text>
</comment>
<feature type="compositionally biased region" description="Basic residues" evidence="1">
    <location>
        <begin position="24"/>
        <end position="57"/>
    </location>
</feature>
<sequence length="96" mass="11222">MRRWWACSLALVHSDFLAPFPKIFSHRRGSPASRPHTRTTPGKRRGAPRVPRPRWRHFHEPWSGRRQRVRPADHPLRQGPVDGALRTTRPPACRQP</sequence>
<dbReference type="Proteomes" id="UP000252355">
    <property type="component" value="Unassembled WGS sequence"/>
</dbReference>
<gene>
    <name evidence="2" type="ORF">OZSIB_2430</name>
</gene>
<dbReference type="EMBL" id="QOQW01000003">
    <property type="protein sequence ID" value="RCK81053.1"/>
    <property type="molecule type" value="Genomic_DNA"/>
</dbReference>
<proteinExistence type="predicted"/>
<dbReference type="AlphaFoldDB" id="A0A367ZSD2"/>
<feature type="region of interest" description="Disordered" evidence="1">
    <location>
        <begin position="23"/>
        <end position="96"/>
    </location>
</feature>
<protein>
    <submittedName>
        <fullName evidence="2">Uncharacterized protein</fullName>
    </submittedName>
</protein>